<dbReference type="KEGG" id="trr:M419DRAFT_88368"/>
<dbReference type="OrthoDB" id="5214950at2759"/>
<proteinExistence type="predicted"/>
<dbReference type="EMBL" id="KI911161">
    <property type="protein sequence ID" value="ETR98594.1"/>
    <property type="molecule type" value="Genomic_DNA"/>
</dbReference>
<dbReference type="HOGENOM" id="CLU_2832255_0_0_1"/>
<evidence type="ECO:0000313" key="1">
    <source>
        <dbReference type="EMBL" id="ETR98594.1"/>
    </source>
</evidence>
<name>A0A024RZM3_HYPJR</name>
<sequence>MCTAHMAECPVCGKEYLLLVALCPDSRPPSSDCPQGVTIVNEEMREGGCPSPVCPNSLRGGCQVM</sequence>
<dbReference type="Proteomes" id="UP000024376">
    <property type="component" value="Unassembled WGS sequence"/>
</dbReference>
<dbReference type="AlphaFoldDB" id="A0A024RZM3"/>
<accession>A0A024RZM3</accession>
<organism evidence="1 2">
    <name type="scientific">Hypocrea jecorina (strain ATCC 56765 / BCRC 32924 / NRRL 11460 / Rut C-30)</name>
    <name type="common">Trichoderma reesei</name>
    <dbReference type="NCBI Taxonomy" id="1344414"/>
    <lineage>
        <taxon>Eukaryota</taxon>
        <taxon>Fungi</taxon>
        <taxon>Dikarya</taxon>
        <taxon>Ascomycota</taxon>
        <taxon>Pezizomycotina</taxon>
        <taxon>Sordariomycetes</taxon>
        <taxon>Hypocreomycetidae</taxon>
        <taxon>Hypocreales</taxon>
        <taxon>Hypocreaceae</taxon>
        <taxon>Trichoderma</taxon>
    </lineage>
</organism>
<gene>
    <name evidence="1" type="ORF">M419DRAFT_88368</name>
</gene>
<protein>
    <submittedName>
        <fullName evidence="1">Uncharacterized protein</fullName>
    </submittedName>
</protein>
<evidence type="ECO:0000313" key="2">
    <source>
        <dbReference type="Proteomes" id="UP000024376"/>
    </source>
</evidence>
<reference evidence="2" key="1">
    <citation type="journal article" date="2013" name="Ind. Biotechnol.">
        <title>Comparative genomics analysis of Trichoderma reesei strains.</title>
        <authorList>
            <person name="Koike H."/>
            <person name="Aerts A."/>
            <person name="LaButti K."/>
            <person name="Grigoriev I.V."/>
            <person name="Baker S.E."/>
        </authorList>
    </citation>
    <scope>NUCLEOTIDE SEQUENCE [LARGE SCALE GENOMIC DNA]</scope>
    <source>
        <strain evidence="2">ATCC 56765 / BCRC 32924 / NRRL 11460 / Rut C-30</strain>
    </source>
</reference>